<sequence length="89" mass="9934">MVIMATTDSGCGKEQTIRGLVVECQKAQADIWAQLEKEFDRQPDSECKPTVGMPSRPNVLDEIVDSLKELNEAQKRTISFIVNNISPKL</sequence>
<reference evidence="2" key="1">
    <citation type="submission" date="2020-03" db="EMBL/GenBank/DDBJ databases">
        <title>The deep terrestrial virosphere.</title>
        <authorList>
            <person name="Holmfeldt K."/>
            <person name="Nilsson E."/>
            <person name="Simone D."/>
            <person name="Lopez-Fernandez M."/>
            <person name="Wu X."/>
            <person name="de Brujin I."/>
            <person name="Lundin D."/>
            <person name="Andersson A."/>
            <person name="Bertilsson S."/>
            <person name="Dopson M."/>
        </authorList>
    </citation>
    <scope>NUCLEOTIDE SEQUENCE</scope>
    <source>
        <strain evidence="1">MM415A04484</strain>
        <strain evidence="2">MM415B06518</strain>
    </source>
</reference>
<gene>
    <name evidence="1" type="ORF">MM415A04484_0007</name>
    <name evidence="2" type="ORF">MM415B06518_0001</name>
</gene>
<protein>
    <submittedName>
        <fullName evidence="2">Uncharacterized protein</fullName>
    </submittedName>
</protein>
<evidence type="ECO:0000313" key="2">
    <source>
        <dbReference type="EMBL" id="QJA97189.1"/>
    </source>
</evidence>
<organism evidence="2">
    <name type="scientific">viral metagenome</name>
    <dbReference type="NCBI Taxonomy" id="1070528"/>
    <lineage>
        <taxon>unclassified sequences</taxon>
        <taxon>metagenomes</taxon>
        <taxon>organismal metagenomes</taxon>
    </lineage>
</organism>
<accession>A0A6M3LSS2</accession>
<dbReference type="AlphaFoldDB" id="A0A6M3LSS2"/>
<name>A0A6M3LSS2_9ZZZZ</name>
<dbReference type="EMBL" id="MT143471">
    <property type="protein sequence ID" value="QJA97189.1"/>
    <property type="molecule type" value="Genomic_DNA"/>
</dbReference>
<evidence type="ECO:0000313" key="1">
    <source>
        <dbReference type="EMBL" id="QJA69562.1"/>
    </source>
</evidence>
<proteinExistence type="predicted"/>
<dbReference type="EMBL" id="MT141716">
    <property type="protein sequence ID" value="QJA69562.1"/>
    <property type="molecule type" value="Genomic_DNA"/>
</dbReference>